<dbReference type="AlphaFoldDB" id="A0A183AXY0"/>
<evidence type="ECO:0000313" key="3">
    <source>
        <dbReference type="Proteomes" id="UP000272942"/>
    </source>
</evidence>
<evidence type="ECO:0000313" key="4">
    <source>
        <dbReference type="WBParaSite" id="ECPE_0001185001-mRNA-1"/>
    </source>
</evidence>
<feature type="compositionally biased region" description="Low complexity" evidence="1">
    <location>
        <begin position="65"/>
        <end position="77"/>
    </location>
</feature>
<gene>
    <name evidence="2" type="ORF">ECPE_LOCUS11815</name>
</gene>
<proteinExistence type="predicted"/>
<feature type="compositionally biased region" description="Basic and acidic residues" evidence="1">
    <location>
        <begin position="80"/>
        <end position="90"/>
    </location>
</feature>
<dbReference type="WBParaSite" id="ECPE_0001185001-mRNA-1">
    <property type="protein sequence ID" value="ECPE_0001185001-mRNA-1"/>
    <property type="gene ID" value="ECPE_0001185001"/>
</dbReference>
<reference evidence="2 3" key="2">
    <citation type="submission" date="2018-11" db="EMBL/GenBank/DDBJ databases">
        <authorList>
            <consortium name="Pathogen Informatics"/>
        </authorList>
    </citation>
    <scope>NUCLEOTIDE SEQUENCE [LARGE SCALE GENOMIC DNA]</scope>
    <source>
        <strain evidence="2 3">Egypt</strain>
    </source>
</reference>
<dbReference type="EMBL" id="UZAN01051571">
    <property type="protein sequence ID" value="VDP88991.1"/>
    <property type="molecule type" value="Genomic_DNA"/>
</dbReference>
<accession>A0A183AXY0</accession>
<sequence>MEPPKLQEFESEQDCAIFLLTDHQIKPSCSISKAFHCSEADAEFLRTLGFHVVPPDEFSHKSRRASPPISARSLAPAGDFRVEPGRKDIV</sequence>
<keyword evidence="3" id="KW-1185">Reference proteome</keyword>
<feature type="region of interest" description="Disordered" evidence="1">
    <location>
        <begin position="57"/>
        <end position="90"/>
    </location>
</feature>
<organism evidence="4">
    <name type="scientific">Echinostoma caproni</name>
    <dbReference type="NCBI Taxonomy" id="27848"/>
    <lineage>
        <taxon>Eukaryota</taxon>
        <taxon>Metazoa</taxon>
        <taxon>Spiralia</taxon>
        <taxon>Lophotrochozoa</taxon>
        <taxon>Platyhelminthes</taxon>
        <taxon>Trematoda</taxon>
        <taxon>Digenea</taxon>
        <taxon>Plagiorchiida</taxon>
        <taxon>Echinostomata</taxon>
        <taxon>Echinostomatoidea</taxon>
        <taxon>Echinostomatidae</taxon>
        <taxon>Echinostoma</taxon>
    </lineage>
</organism>
<name>A0A183AXY0_9TREM</name>
<reference evidence="4" key="1">
    <citation type="submission" date="2016-06" db="UniProtKB">
        <authorList>
            <consortium name="WormBaseParasite"/>
        </authorList>
    </citation>
    <scope>IDENTIFICATION</scope>
</reference>
<dbReference type="Proteomes" id="UP000272942">
    <property type="component" value="Unassembled WGS sequence"/>
</dbReference>
<evidence type="ECO:0000313" key="2">
    <source>
        <dbReference type="EMBL" id="VDP88991.1"/>
    </source>
</evidence>
<evidence type="ECO:0000256" key="1">
    <source>
        <dbReference type="SAM" id="MobiDB-lite"/>
    </source>
</evidence>
<protein>
    <submittedName>
        <fullName evidence="4">CASPASE_P20 domain-containing protein</fullName>
    </submittedName>
</protein>